<evidence type="ECO:0000256" key="3">
    <source>
        <dbReference type="ARBA" id="ARBA00013725"/>
    </source>
</evidence>
<evidence type="ECO:0000256" key="1">
    <source>
        <dbReference type="ARBA" id="ARBA00006711"/>
    </source>
</evidence>
<gene>
    <name evidence="9" type="ORF">Tsumi_06690</name>
</gene>
<dbReference type="GO" id="GO:0000428">
    <property type="term" value="C:DNA-directed RNA polymerase complex"/>
    <property type="evidence" value="ECO:0007669"/>
    <property type="project" value="UniProtKB-KW"/>
</dbReference>
<evidence type="ECO:0000256" key="4">
    <source>
        <dbReference type="ARBA" id="ARBA00022478"/>
    </source>
</evidence>
<dbReference type="EMBL" id="BAAFSF010000001">
    <property type="protein sequence ID" value="GAB1251565.1"/>
    <property type="molecule type" value="Genomic_DNA"/>
</dbReference>
<sequence length="108" mass="12583">MTKKKNAIIPDEVISRSTRKLAEKTGNLYEAVVVIGQRANQLDLQQQEAIKEKLEEFNKEPDTLQEVYQNEEQIEISRSFEKQPKPTIVATEEFLGDQLFYKTTHKEE</sequence>
<proteinExistence type="inferred from homology"/>
<dbReference type="SMART" id="SM01409">
    <property type="entry name" value="RNA_pol_Rpb6"/>
    <property type="match status" value="1"/>
</dbReference>
<name>A0ABQ0E1G3_9PORP</name>
<evidence type="ECO:0000313" key="10">
    <source>
        <dbReference type="Proteomes" id="UP001628220"/>
    </source>
</evidence>
<evidence type="ECO:0000256" key="7">
    <source>
        <dbReference type="ARBA" id="ARBA00030998"/>
    </source>
</evidence>
<comment type="caution">
    <text evidence="9">The sequence shown here is derived from an EMBL/GenBank/DDBJ whole genome shotgun (WGS) entry which is preliminary data.</text>
</comment>
<evidence type="ECO:0000256" key="8">
    <source>
        <dbReference type="ARBA" id="ARBA00048552"/>
    </source>
</evidence>
<comment type="catalytic activity">
    <reaction evidence="8">
        <text>RNA(n) + a ribonucleoside 5'-triphosphate = RNA(n+1) + diphosphate</text>
        <dbReference type="Rhea" id="RHEA:21248"/>
        <dbReference type="Rhea" id="RHEA-COMP:14527"/>
        <dbReference type="Rhea" id="RHEA-COMP:17342"/>
        <dbReference type="ChEBI" id="CHEBI:33019"/>
        <dbReference type="ChEBI" id="CHEBI:61557"/>
        <dbReference type="ChEBI" id="CHEBI:140395"/>
        <dbReference type="EC" id="2.7.7.6"/>
    </reaction>
</comment>
<dbReference type="EC" id="2.7.7.6" evidence="2"/>
<reference evidence="9 10" key="1">
    <citation type="journal article" date="2025" name="Int. J. Syst. Evol. Microbiol.">
        <title>Desulfovibrio falkowii sp. nov., Porphyromonas miyakawae sp. nov., Mediterraneibacter flintii sp. nov. and Owariibacterium komagatae gen. nov., sp. nov., isolated from human faeces.</title>
        <authorList>
            <person name="Hamaguchi T."/>
            <person name="Ohara M."/>
            <person name="Hisatomi A."/>
            <person name="Sekiguchi K."/>
            <person name="Takeda J.I."/>
            <person name="Ueyama J."/>
            <person name="Ito M."/>
            <person name="Nishiwaki H."/>
            <person name="Ogi T."/>
            <person name="Hirayama M."/>
            <person name="Ohkuma M."/>
            <person name="Sakamoto M."/>
            <person name="Ohno K."/>
        </authorList>
    </citation>
    <scope>NUCLEOTIDE SEQUENCE [LARGE SCALE GENOMIC DNA]</scope>
    <source>
        <strain evidence="9 10">13CB11C</strain>
    </source>
</reference>
<accession>A0ABQ0E1G3</accession>
<evidence type="ECO:0000256" key="6">
    <source>
        <dbReference type="ARBA" id="ARBA00029924"/>
    </source>
</evidence>
<keyword evidence="4 9" id="KW-0240">DNA-directed RNA polymerase</keyword>
<dbReference type="RefSeq" id="WP_411915370.1">
    <property type="nucleotide sequence ID" value="NZ_BAAFSF010000001.1"/>
</dbReference>
<dbReference type="SUPFAM" id="SSF63562">
    <property type="entry name" value="RPB6/omega subunit-like"/>
    <property type="match status" value="1"/>
</dbReference>
<organism evidence="9 10">
    <name type="scientific">Porphyromonas miyakawae</name>
    <dbReference type="NCBI Taxonomy" id="3137470"/>
    <lineage>
        <taxon>Bacteria</taxon>
        <taxon>Pseudomonadati</taxon>
        <taxon>Bacteroidota</taxon>
        <taxon>Bacteroidia</taxon>
        <taxon>Bacteroidales</taxon>
        <taxon>Porphyromonadaceae</taxon>
        <taxon>Porphyromonas</taxon>
    </lineage>
</organism>
<keyword evidence="10" id="KW-1185">Reference proteome</keyword>
<protein>
    <recommendedName>
        <fullName evidence="3">DNA-directed RNA polymerase subunit omega</fullName>
        <ecNumber evidence="2">2.7.7.6</ecNumber>
    </recommendedName>
    <alternativeName>
        <fullName evidence="7">RNA polymerase omega subunit</fullName>
    </alternativeName>
    <alternativeName>
        <fullName evidence="6">Transcriptase subunit omega</fullName>
    </alternativeName>
</protein>
<keyword evidence="5" id="KW-0804">Transcription</keyword>
<dbReference type="Pfam" id="PF01192">
    <property type="entry name" value="RNA_pol_Rpb6"/>
    <property type="match status" value="1"/>
</dbReference>
<dbReference type="Proteomes" id="UP001628220">
    <property type="component" value="Unassembled WGS sequence"/>
</dbReference>
<evidence type="ECO:0000313" key="9">
    <source>
        <dbReference type="EMBL" id="GAB1251565.1"/>
    </source>
</evidence>
<comment type="similarity">
    <text evidence="1">Belongs to the RNA polymerase subunit omega family.</text>
</comment>
<evidence type="ECO:0000256" key="2">
    <source>
        <dbReference type="ARBA" id="ARBA00012418"/>
    </source>
</evidence>
<dbReference type="InterPro" id="IPR006110">
    <property type="entry name" value="Pol_omega/Rpo6/RPB6"/>
</dbReference>
<dbReference type="InterPro" id="IPR036161">
    <property type="entry name" value="RPB6/omega-like_sf"/>
</dbReference>
<evidence type="ECO:0000256" key="5">
    <source>
        <dbReference type="ARBA" id="ARBA00023163"/>
    </source>
</evidence>